<dbReference type="CDD" id="cd01949">
    <property type="entry name" value="GGDEF"/>
    <property type="match status" value="1"/>
</dbReference>
<evidence type="ECO:0000259" key="3">
    <source>
        <dbReference type="PROSITE" id="PS50887"/>
    </source>
</evidence>
<evidence type="ECO:0000313" key="5">
    <source>
        <dbReference type="Proteomes" id="UP001267710"/>
    </source>
</evidence>
<feature type="domain" description="PAS" evidence="1">
    <location>
        <begin position="22"/>
        <end position="92"/>
    </location>
</feature>
<dbReference type="CDD" id="cd00130">
    <property type="entry name" value="PAS"/>
    <property type="match status" value="1"/>
</dbReference>
<accession>A0ABU1IC16</accession>
<gene>
    <name evidence="4" type="ORF">QE399_002451</name>
</gene>
<dbReference type="InterPro" id="IPR000160">
    <property type="entry name" value="GGDEF_dom"/>
</dbReference>
<dbReference type="InterPro" id="IPR043128">
    <property type="entry name" value="Rev_trsase/Diguanyl_cyclase"/>
</dbReference>
<evidence type="ECO:0000313" key="4">
    <source>
        <dbReference type="EMBL" id="MDR6214762.1"/>
    </source>
</evidence>
<dbReference type="PROSITE" id="PS50113">
    <property type="entry name" value="PAC"/>
    <property type="match status" value="1"/>
</dbReference>
<dbReference type="InterPro" id="IPR035965">
    <property type="entry name" value="PAS-like_dom_sf"/>
</dbReference>
<protein>
    <submittedName>
        <fullName evidence="4">Diguanylate cyclase (GGDEF)-like protein/PAS domain S-box-containing protein</fullName>
    </submittedName>
</protein>
<dbReference type="InterPro" id="IPR052155">
    <property type="entry name" value="Biofilm_reg_signaling"/>
</dbReference>
<feature type="domain" description="PAC" evidence="2">
    <location>
        <begin position="223"/>
        <end position="276"/>
    </location>
</feature>
<dbReference type="RefSeq" id="WP_309829082.1">
    <property type="nucleotide sequence ID" value="NZ_JAVIZX010000001.1"/>
</dbReference>
<dbReference type="InterPro" id="IPR013656">
    <property type="entry name" value="PAS_4"/>
</dbReference>
<organism evidence="4 5">
    <name type="scientific">Paracidovorax wautersii</name>
    <dbReference type="NCBI Taxonomy" id="1177982"/>
    <lineage>
        <taxon>Bacteria</taxon>
        <taxon>Pseudomonadati</taxon>
        <taxon>Pseudomonadota</taxon>
        <taxon>Betaproteobacteria</taxon>
        <taxon>Burkholderiales</taxon>
        <taxon>Comamonadaceae</taxon>
        <taxon>Paracidovorax</taxon>
    </lineage>
</organism>
<name>A0ABU1IC16_9BURK</name>
<dbReference type="Gene3D" id="3.30.70.270">
    <property type="match status" value="1"/>
</dbReference>
<comment type="caution">
    <text evidence="4">The sequence shown here is derived from an EMBL/GenBank/DDBJ whole genome shotgun (WGS) entry which is preliminary data.</text>
</comment>
<dbReference type="PANTHER" id="PTHR44757">
    <property type="entry name" value="DIGUANYLATE CYCLASE DGCP"/>
    <property type="match status" value="1"/>
</dbReference>
<dbReference type="EMBL" id="JAVIZX010000001">
    <property type="protein sequence ID" value="MDR6214762.1"/>
    <property type="molecule type" value="Genomic_DNA"/>
</dbReference>
<dbReference type="PANTHER" id="PTHR44757:SF2">
    <property type="entry name" value="BIOFILM ARCHITECTURE MAINTENANCE PROTEIN MBAA"/>
    <property type="match status" value="1"/>
</dbReference>
<feature type="domain" description="GGDEF" evidence="3">
    <location>
        <begin position="308"/>
        <end position="441"/>
    </location>
</feature>
<keyword evidence="5" id="KW-1185">Reference proteome</keyword>
<dbReference type="PROSITE" id="PS50112">
    <property type="entry name" value="PAS"/>
    <property type="match status" value="1"/>
</dbReference>
<proteinExistence type="predicted"/>
<dbReference type="SUPFAM" id="SSF55073">
    <property type="entry name" value="Nucleotide cyclase"/>
    <property type="match status" value="1"/>
</dbReference>
<evidence type="ECO:0000259" key="1">
    <source>
        <dbReference type="PROSITE" id="PS50112"/>
    </source>
</evidence>
<dbReference type="SMART" id="SM00267">
    <property type="entry name" value="GGDEF"/>
    <property type="match status" value="1"/>
</dbReference>
<dbReference type="Pfam" id="PF00990">
    <property type="entry name" value="GGDEF"/>
    <property type="match status" value="1"/>
</dbReference>
<dbReference type="SUPFAM" id="SSF55785">
    <property type="entry name" value="PYP-like sensor domain (PAS domain)"/>
    <property type="match status" value="2"/>
</dbReference>
<dbReference type="InterPro" id="IPR000700">
    <property type="entry name" value="PAS-assoc_C"/>
</dbReference>
<dbReference type="Gene3D" id="3.30.450.20">
    <property type="entry name" value="PAS domain"/>
    <property type="match status" value="2"/>
</dbReference>
<dbReference type="NCBIfam" id="TIGR00229">
    <property type="entry name" value="sensory_box"/>
    <property type="match status" value="2"/>
</dbReference>
<dbReference type="SMART" id="SM00091">
    <property type="entry name" value="PAS"/>
    <property type="match status" value="2"/>
</dbReference>
<dbReference type="InterPro" id="IPR000014">
    <property type="entry name" value="PAS"/>
</dbReference>
<dbReference type="Pfam" id="PF08448">
    <property type="entry name" value="PAS_4"/>
    <property type="match status" value="2"/>
</dbReference>
<dbReference type="InterPro" id="IPR029787">
    <property type="entry name" value="Nucleotide_cyclase"/>
</dbReference>
<dbReference type="PROSITE" id="PS50887">
    <property type="entry name" value="GGDEF"/>
    <property type="match status" value="1"/>
</dbReference>
<reference evidence="4 5" key="1">
    <citation type="submission" date="2023-08" db="EMBL/GenBank/DDBJ databases">
        <title>Functional and genomic diversity of the sorghum phyllosphere microbiome.</title>
        <authorList>
            <person name="Shade A."/>
        </authorList>
    </citation>
    <scope>NUCLEOTIDE SEQUENCE [LARGE SCALE GENOMIC DNA]</scope>
    <source>
        <strain evidence="4 5">SORGH_AS_0335</strain>
    </source>
</reference>
<dbReference type="NCBIfam" id="TIGR00254">
    <property type="entry name" value="GGDEF"/>
    <property type="match status" value="1"/>
</dbReference>
<evidence type="ECO:0000259" key="2">
    <source>
        <dbReference type="PROSITE" id="PS50113"/>
    </source>
</evidence>
<dbReference type="Proteomes" id="UP001267710">
    <property type="component" value="Unassembled WGS sequence"/>
</dbReference>
<sequence length="442" mass="49705">MTSNEPPFRSKASESPLPAWPAEEMLALLTRNVGSTIAVINRQQRLVYANTEYARWFRKEPHELQGKTLLELYGEYNYARFLPFVERVMRGERVGYQRLLLNPDGVEEWRTICLTPWRNAQDEIDGFVTAALGVHELQVTMTALRVANQRLSSHMDNSPLAVLEMDQDLRVVHCSRRAVHLMGWEDVVQIEARSLYELLGPGTPDSNLAVALNRLQMGEESQNRIETSFLRASDGAQVDCEWFNSALTDASGRVISIMALVQDVSARAQIARQHHYLANHDSLTGLSNRAAFHQRFQQALADACHRGTRLALMFIDLDGFKHINDAQGHLVGDEVLRIVAQRLRGVVREHDMLARVGGDEFVIMIDREEGPDTARRIAERAIEVLSGPMEMHGHTLRIGASIGIATHPPIRPDVDELLRRADQAMYAAKRAGRGCVCYAQTT</sequence>